<proteinExistence type="predicted"/>
<evidence type="ECO:0000313" key="3">
    <source>
        <dbReference type="EMBL" id="OZI76552.1"/>
    </source>
</evidence>
<dbReference type="Gene3D" id="3.90.1300.10">
    <property type="entry name" value="Amidase signature (AS) domain"/>
    <property type="match status" value="1"/>
</dbReference>
<evidence type="ECO:0000313" key="4">
    <source>
        <dbReference type="Proteomes" id="UP000215633"/>
    </source>
</evidence>
<evidence type="ECO:0000259" key="2">
    <source>
        <dbReference type="Pfam" id="PF01425"/>
    </source>
</evidence>
<dbReference type="InterPro" id="IPR023631">
    <property type="entry name" value="Amidase_dom"/>
</dbReference>
<evidence type="ECO:0000256" key="1">
    <source>
        <dbReference type="SAM" id="MobiDB-lite"/>
    </source>
</evidence>
<dbReference type="AlphaFoldDB" id="A0A261VSR8"/>
<sequence>MAVEYLADAAEQAAPDGLSFCHWPLWRLSEALQAGEICALDLVHHCEAAFRRDHAAVNALALHDYDAARQAARRADDERRAGRASGALHGIPFSIKESFDVAGWPTTCGDPRHVGNIAARDAAATARLRQAGGILVGKSNVPCHLRDWQSYNALHGTTRNPHDLSRTPGGSSGGSAAAVCTGMSVFDVGSDIGSSLRNPAHYCGIFSHKSTHGLVSLAGHGIASDDPAPDINVAGPLARSARDLEIILRVLADDATQLAAPRPAHLADCRVAVLPTHPFAPVDGGVASVIEALGRDLERVGASVAWNAVPDIDAAELWRTYVLMLRAATSIYADDAAYEALRARAGAVDPRDDSYAALQYRGAALDHRAWLQLAQARRRFARAWDAFFARHDVLLCPAAATAAFPLDEAGEPWQRTLTVNGQPQPMTTQLFWAGYSGLCGLPSTVAPAGRDPAGLPVGVQIVASRSHDLTSLRVAQWLEARGYAYRPPRRALLEPPRGRPPRTIFHAARN</sequence>
<dbReference type="Proteomes" id="UP000215633">
    <property type="component" value="Unassembled WGS sequence"/>
</dbReference>
<dbReference type="PANTHER" id="PTHR43372:SF4">
    <property type="entry name" value="FATTY-ACID AMIDE HYDROLASE 2"/>
    <property type="match status" value="1"/>
</dbReference>
<reference evidence="4" key="1">
    <citation type="submission" date="2017-05" db="EMBL/GenBank/DDBJ databases">
        <title>Complete and WGS of Bordetella genogroups.</title>
        <authorList>
            <person name="Spilker T."/>
            <person name="Lipuma J."/>
        </authorList>
    </citation>
    <scope>NUCLEOTIDE SEQUENCE [LARGE SCALE GENOMIC DNA]</scope>
    <source>
        <strain evidence="4">AU8256</strain>
    </source>
</reference>
<dbReference type="GO" id="GO:0012505">
    <property type="term" value="C:endomembrane system"/>
    <property type="evidence" value="ECO:0007669"/>
    <property type="project" value="TreeGrafter"/>
</dbReference>
<organism evidence="3 4">
    <name type="scientific">Bordetella genomosp. 2</name>
    <dbReference type="NCBI Taxonomy" id="1983456"/>
    <lineage>
        <taxon>Bacteria</taxon>
        <taxon>Pseudomonadati</taxon>
        <taxon>Pseudomonadota</taxon>
        <taxon>Betaproteobacteria</taxon>
        <taxon>Burkholderiales</taxon>
        <taxon>Alcaligenaceae</taxon>
        <taxon>Bordetella</taxon>
    </lineage>
</organism>
<dbReference type="InterPro" id="IPR036928">
    <property type="entry name" value="AS_sf"/>
</dbReference>
<keyword evidence="4" id="KW-1185">Reference proteome</keyword>
<dbReference type="InterPro" id="IPR052739">
    <property type="entry name" value="FAAH2"/>
</dbReference>
<name>A0A261VSR8_9BORD</name>
<dbReference type="EMBL" id="NEVT01000006">
    <property type="protein sequence ID" value="OZI76552.1"/>
    <property type="molecule type" value="Genomic_DNA"/>
</dbReference>
<feature type="domain" description="Amidase" evidence="2">
    <location>
        <begin position="52"/>
        <end position="468"/>
    </location>
</feature>
<gene>
    <name evidence="3" type="ORF">CAL24_15660</name>
</gene>
<dbReference type="PANTHER" id="PTHR43372">
    <property type="entry name" value="FATTY-ACID AMIDE HYDROLASE"/>
    <property type="match status" value="1"/>
</dbReference>
<dbReference type="Pfam" id="PF01425">
    <property type="entry name" value="Amidase"/>
    <property type="match status" value="1"/>
</dbReference>
<protein>
    <submittedName>
        <fullName evidence="3">Amidase</fullName>
    </submittedName>
</protein>
<dbReference type="NCBIfam" id="NF004816">
    <property type="entry name" value="PRK06170.1"/>
    <property type="match status" value="1"/>
</dbReference>
<comment type="caution">
    <text evidence="3">The sequence shown here is derived from an EMBL/GenBank/DDBJ whole genome shotgun (WGS) entry which is preliminary data.</text>
</comment>
<feature type="region of interest" description="Disordered" evidence="1">
    <location>
        <begin position="491"/>
        <end position="510"/>
    </location>
</feature>
<accession>A0A261VSR8</accession>
<dbReference type="SUPFAM" id="SSF75304">
    <property type="entry name" value="Amidase signature (AS) enzymes"/>
    <property type="match status" value="1"/>
</dbReference>